<dbReference type="Proteomes" id="UP000789572">
    <property type="component" value="Unassembled WGS sequence"/>
</dbReference>
<evidence type="ECO:0000256" key="3">
    <source>
        <dbReference type="ARBA" id="ARBA00022729"/>
    </source>
</evidence>
<keyword evidence="2" id="KW-0964">Secreted</keyword>
<evidence type="ECO:0000313" key="8">
    <source>
        <dbReference type="Proteomes" id="UP000789572"/>
    </source>
</evidence>
<protein>
    <submittedName>
        <fullName evidence="7">6869_t:CDS:1</fullName>
    </submittedName>
</protein>
<evidence type="ECO:0000259" key="6">
    <source>
        <dbReference type="Pfam" id="PF24708"/>
    </source>
</evidence>
<dbReference type="PANTHER" id="PTHR34043">
    <property type="entry name" value="ALPHA/BETA-HYDROLASES SUPERFAMILY PROTEIN"/>
    <property type="match status" value="1"/>
</dbReference>
<evidence type="ECO:0000256" key="2">
    <source>
        <dbReference type="ARBA" id="ARBA00022525"/>
    </source>
</evidence>
<evidence type="ECO:0000256" key="1">
    <source>
        <dbReference type="ARBA" id="ARBA00004613"/>
    </source>
</evidence>
<keyword evidence="4" id="KW-0378">Hydrolase</keyword>
<dbReference type="GO" id="GO:0016787">
    <property type="term" value="F:hydrolase activity"/>
    <property type="evidence" value="ECO:0007669"/>
    <property type="project" value="UniProtKB-KW"/>
</dbReference>
<proteinExistence type="predicted"/>
<dbReference type="OrthoDB" id="206848at2759"/>
<feature type="domain" description="Lipase-like C-terminal" evidence="6">
    <location>
        <begin position="84"/>
        <end position="181"/>
    </location>
</feature>
<dbReference type="GO" id="GO:0005576">
    <property type="term" value="C:extracellular region"/>
    <property type="evidence" value="ECO:0007669"/>
    <property type="project" value="UniProtKB-SubCell"/>
</dbReference>
<evidence type="ECO:0000256" key="5">
    <source>
        <dbReference type="ARBA" id="ARBA00023098"/>
    </source>
</evidence>
<sequence>MVFGVKTIFKNQRPSNATSTTVAEEETYMTDTESESAYTAEVVDNPTTQSDVKIELEGENRDTFILVPGLLGYDTLSLHLFGNKWVLSDYWSGSREMFEDYIIVRPSAFGSLHDRAVDIFYQLKGGRVDYGHQHSEQFSHNRYGKTYEEGLFPEWSEDNPIVLVGKGYGATTALYLQHLLSSNFFPVPTSGRWIKGIISYSAPHRGSTLPYALGLEPGSTCIVHPLSVLQVFVTIIHLICYFTFLDRLFDLQLNDKWGVESNAEASFWSALTGRSKWSYFGDNFLGDWSVEGARRRFAGEKDKFQLDPACVYINYVNVGSMWKSSVTGHYWPRFPWCNLPSLLPSLVVGRLKFSPEVEQSILRTRSSTFWENDGTLSIASQLPPPHHSVHMNIALLEKLFDPIDHELEPGAWYNVYVKDVASTVLFDGEPAWMSLPIVTAVLEWKIVRQFGEYFERNNETYENYYFELVEFVEKNINLIKSMLGQEVNEDASNNNSAFSSSTKECTYTSDKAALEWMRRIETAEMFKSPSRLLYWMNNFQKIHNDESSSDAIKADLTGINPFGPSSVMEGPMFVRARQKMTAEQYKASILSGNSESGSSNSSSS</sequence>
<reference evidence="7" key="1">
    <citation type="submission" date="2021-06" db="EMBL/GenBank/DDBJ databases">
        <authorList>
            <person name="Kallberg Y."/>
            <person name="Tangrot J."/>
            <person name="Rosling A."/>
        </authorList>
    </citation>
    <scope>NUCLEOTIDE SEQUENCE</scope>
    <source>
        <strain evidence="7">IA702</strain>
    </source>
</reference>
<accession>A0A9N9FLK3</accession>
<dbReference type="Pfam" id="PF24708">
    <property type="entry name" value="Lip_C"/>
    <property type="match status" value="1"/>
</dbReference>
<comment type="subcellular location">
    <subcellularLocation>
        <location evidence="1">Secreted</location>
    </subcellularLocation>
</comment>
<name>A0A9N9FLK3_9GLOM</name>
<dbReference type="AlphaFoldDB" id="A0A9N9FLK3"/>
<dbReference type="Gene3D" id="3.40.50.1820">
    <property type="entry name" value="alpha/beta hydrolase"/>
    <property type="match status" value="1"/>
</dbReference>
<dbReference type="PANTHER" id="PTHR34043:SF3">
    <property type="entry name" value="ALPHA_BETA-HYDROLASES SUPERFAMILY PROTEIN"/>
    <property type="match status" value="1"/>
</dbReference>
<keyword evidence="5" id="KW-0443">Lipid metabolism</keyword>
<organism evidence="7 8">
    <name type="scientific">Paraglomus occultum</name>
    <dbReference type="NCBI Taxonomy" id="144539"/>
    <lineage>
        <taxon>Eukaryota</taxon>
        <taxon>Fungi</taxon>
        <taxon>Fungi incertae sedis</taxon>
        <taxon>Mucoromycota</taxon>
        <taxon>Glomeromycotina</taxon>
        <taxon>Glomeromycetes</taxon>
        <taxon>Paraglomerales</taxon>
        <taxon>Paraglomeraceae</taxon>
        <taxon>Paraglomus</taxon>
    </lineage>
</organism>
<dbReference type="EMBL" id="CAJVPJ010000644">
    <property type="protein sequence ID" value="CAG8545749.1"/>
    <property type="molecule type" value="Genomic_DNA"/>
</dbReference>
<gene>
    <name evidence="7" type="ORF">POCULU_LOCUS4763</name>
</gene>
<evidence type="ECO:0000256" key="4">
    <source>
        <dbReference type="ARBA" id="ARBA00022801"/>
    </source>
</evidence>
<comment type="caution">
    <text evidence="7">The sequence shown here is derived from an EMBL/GenBank/DDBJ whole genome shotgun (WGS) entry which is preliminary data.</text>
</comment>
<evidence type="ECO:0000313" key="7">
    <source>
        <dbReference type="EMBL" id="CAG8545749.1"/>
    </source>
</evidence>
<dbReference type="InterPro" id="IPR056304">
    <property type="entry name" value="Lip-like_C"/>
</dbReference>
<dbReference type="SUPFAM" id="SSF53474">
    <property type="entry name" value="alpha/beta-Hydrolases"/>
    <property type="match status" value="1"/>
</dbReference>
<keyword evidence="3" id="KW-0732">Signal</keyword>
<dbReference type="InterPro" id="IPR029058">
    <property type="entry name" value="AB_hydrolase_fold"/>
</dbReference>
<keyword evidence="8" id="KW-1185">Reference proteome</keyword>
<dbReference type="GO" id="GO:0006629">
    <property type="term" value="P:lipid metabolic process"/>
    <property type="evidence" value="ECO:0007669"/>
    <property type="project" value="UniProtKB-KW"/>
</dbReference>